<accession>A0A1T0CNK1</accession>
<feature type="transmembrane region" description="Helical" evidence="8">
    <location>
        <begin position="12"/>
        <end position="33"/>
    </location>
</feature>
<comment type="caution">
    <text evidence="11">The sequence shown here is derived from an EMBL/GenBank/DDBJ whole genome shotgun (WGS) entry which is preliminary data.</text>
</comment>
<dbReference type="RefSeq" id="WP_078318207.1">
    <property type="nucleotide sequence ID" value="NZ_MUYV01000011.1"/>
</dbReference>
<keyword evidence="2" id="KW-0813">Transport</keyword>
<evidence type="ECO:0000256" key="2">
    <source>
        <dbReference type="ARBA" id="ARBA00022448"/>
    </source>
</evidence>
<dbReference type="Gene3D" id="3.40.50.300">
    <property type="entry name" value="P-loop containing nucleotide triphosphate hydrolases"/>
    <property type="match status" value="1"/>
</dbReference>
<sequence>MDWQSELTGSAMWFVQTLTWVTAAFAVAFFILTRHTDTGRKFWHITKPCLTNTSIIKTVLMVVVLIAFVLIEVRISVLNTFFYNGLYTSLQEMKPDAFWFFALINASLVGIKVIQEIIDVLIGQVFEIRWLEKLNAVLLNRWLDNQNYYRLSRPDNAKPDNIDQRIEQDATAFITDTLEMVRGVLNAILSSIEFTIILWGLSGVLVLAGIEIPKGVVFLVYGFIITATVISVWIGRPLIRLNFEKEHRHGDYRYALVRVRDHAESIAFYQGEKQEKLSLSAYFRAIIDNRWAIVRRSLGLGGFNTGVTQFAMLLPIMLQAPRFFAGQIKLGDVHQTVQSFNRLMRALSFFRLFYEDFTLYQARVNRLYGFLHSLDKIYKKSDVAETVSTDLPAQSPSEAKLALQQFGLINNKGHLLFSPVDVVLNRGDRLLIQGESGVGKTSLLRAMAGIYPLPTVGAMHIAMSQKLHFTPQKSYIPQGSLRDVVTYPAMVVDDESIAKWLSVVGLKQLAKRLDDIEDWQAYLSPGQAQRIGFVRILLARPDVIFLDEATSALDEANEKLMYTLLATHLPDSVVVSIGHRSSLHEFHHKTIQVTRVVHSNAHDGL</sequence>
<name>A0A1T0CNK1_9GAMM</name>
<evidence type="ECO:0000256" key="3">
    <source>
        <dbReference type="ARBA" id="ARBA00022692"/>
    </source>
</evidence>
<evidence type="ECO:0000256" key="7">
    <source>
        <dbReference type="ARBA" id="ARBA00023136"/>
    </source>
</evidence>
<evidence type="ECO:0000256" key="4">
    <source>
        <dbReference type="ARBA" id="ARBA00022741"/>
    </source>
</evidence>
<evidence type="ECO:0000313" key="11">
    <source>
        <dbReference type="EMBL" id="OOS23893.1"/>
    </source>
</evidence>
<comment type="subcellular location">
    <subcellularLocation>
        <location evidence="1">Cell membrane</location>
        <topology evidence="1">Multi-pass membrane protein</topology>
    </subcellularLocation>
</comment>
<dbReference type="Proteomes" id="UP000190683">
    <property type="component" value="Unassembled WGS sequence"/>
</dbReference>
<dbReference type="PROSITE" id="PS00675">
    <property type="entry name" value="SIGMA54_INTERACT_1"/>
    <property type="match status" value="1"/>
</dbReference>
<keyword evidence="3 8" id="KW-0812">Transmembrane</keyword>
<dbReference type="SUPFAM" id="SSF90123">
    <property type="entry name" value="ABC transporter transmembrane region"/>
    <property type="match status" value="1"/>
</dbReference>
<dbReference type="STRING" id="573983.B0681_07965"/>
<dbReference type="InterPro" id="IPR050835">
    <property type="entry name" value="ABC_transporter_sub-D"/>
</dbReference>
<dbReference type="SUPFAM" id="SSF52540">
    <property type="entry name" value="P-loop containing nucleoside triphosphate hydrolases"/>
    <property type="match status" value="1"/>
</dbReference>
<organism evidence="11 12">
    <name type="scientific">Moraxella porci DSM 25326</name>
    <dbReference type="NCBI Taxonomy" id="573983"/>
    <lineage>
        <taxon>Bacteria</taxon>
        <taxon>Pseudomonadati</taxon>
        <taxon>Pseudomonadota</taxon>
        <taxon>Gammaproteobacteria</taxon>
        <taxon>Moraxellales</taxon>
        <taxon>Moraxellaceae</taxon>
        <taxon>Moraxella</taxon>
    </lineage>
</organism>
<evidence type="ECO:0000259" key="9">
    <source>
        <dbReference type="PROSITE" id="PS50893"/>
    </source>
</evidence>
<feature type="transmembrane region" description="Helical" evidence="8">
    <location>
        <begin position="187"/>
        <end position="210"/>
    </location>
</feature>
<keyword evidence="4" id="KW-0547">Nucleotide-binding</keyword>
<dbReference type="PANTHER" id="PTHR11384">
    <property type="entry name" value="ATP-BINDING CASSETTE, SUB-FAMILY D MEMBER"/>
    <property type="match status" value="1"/>
</dbReference>
<evidence type="ECO:0000256" key="5">
    <source>
        <dbReference type="ARBA" id="ARBA00022840"/>
    </source>
</evidence>
<dbReference type="PROSITE" id="PS50929">
    <property type="entry name" value="ABC_TM1F"/>
    <property type="match status" value="1"/>
</dbReference>
<dbReference type="SMART" id="SM00382">
    <property type="entry name" value="AAA"/>
    <property type="match status" value="1"/>
</dbReference>
<dbReference type="InterPro" id="IPR011527">
    <property type="entry name" value="ABC1_TM_dom"/>
</dbReference>
<dbReference type="GO" id="GO:0005524">
    <property type="term" value="F:ATP binding"/>
    <property type="evidence" value="ECO:0007669"/>
    <property type="project" value="UniProtKB-KW"/>
</dbReference>
<evidence type="ECO:0000313" key="12">
    <source>
        <dbReference type="Proteomes" id="UP000190683"/>
    </source>
</evidence>
<feature type="domain" description="ABC transmembrane type-1" evidence="10">
    <location>
        <begin position="59"/>
        <end position="359"/>
    </location>
</feature>
<dbReference type="InterPro" id="IPR003439">
    <property type="entry name" value="ABC_transporter-like_ATP-bd"/>
</dbReference>
<dbReference type="EMBL" id="MUYV01000011">
    <property type="protein sequence ID" value="OOS23893.1"/>
    <property type="molecule type" value="Genomic_DNA"/>
</dbReference>
<proteinExistence type="predicted"/>
<dbReference type="InterPro" id="IPR003593">
    <property type="entry name" value="AAA+_ATPase"/>
</dbReference>
<feature type="domain" description="ABC transporter" evidence="9">
    <location>
        <begin position="401"/>
        <end position="596"/>
    </location>
</feature>
<keyword evidence="5 11" id="KW-0067">ATP-binding</keyword>
<dbReference type="Gene3D" id="1.20.1560.10">
    <property type="entry name" value="ABC transporter type 1, transmembrane domain"/>
    <property type="match status" value="1"/>
</dbReference>
<evidence type="ECO:0000256" key="6">
    <source>
        <dbReference type="ARBA" id="ARBA00022989"/>
    </source>
</evidence>
<dbReference type="InterPro" id="IPR017871">
    <property type="entry name" value="ABC_transporter-like_CS"/>
</dbReference>
<keyword evidence="12" id="KW-1185">Reference proteome</keyword>
<feature type="transmembrane region" description="Helical" evidence="8">
    <location>
        <begin position="97"/>
        <end position="114"/>
    </location>
</feature>
<keyword evidence="6 8" id="KW-1133">Transmembrane helix</keyword>
<dbReference type="GO" id="GO:0005886">
    <property type="term" value="C:plasma membrane"/>
    <property type="evidence" value="ECO:0007669"/>
    <property type="project" value="UniProtKB-SubCell"/>
</dbReference>
<protein>
    <submittedName>
        <fullName evidence="11">ABC transporter ATP-binding protein</fullName>
    </submittedName>
</protein>
<evidence type="ECO:0000256" key="8">
    <source>
        <dbReference type="SAM" id="Phobius"/>
    </source>
</evidence>
<dbReference type="InterPro" id="IPR027417">
    <property type="entry name" value="P-loop_NTPase"/>
</dbReference>
<dbReference type="GO" id="GO:0140359">
    <property type="term" value="F:ABC-type transporter activity"/>
    <property type="evidence" value="ECO:0007669"/>
    <property type="project" value="InterPro"/>
</dbReference>
<dbReference type="Pfam" id="PF00005">
    <property type="entry name" value="ABC_tran"/>
    <property type="match status" value="1"/>
</dbReference>
<dbReference type="InterPro" id="IPR036640">
    <property type="entry name" value="ABC1_TM_sf"/>
</dbReference>
<dbReference type="PANTHER" id="PTHR11384:SF59">
    <property type="entry name" value="LYSOSOMAL COBALAMIN TRANSPORTER ABCD4"/>
    <property type="match status" value="1"/>
</dbReference>
<dbReference type="GO" id="GO:0016887">
    <property type="term" value="F:ATP hydrolysis activity"/>
    <property type="evidence" value="ECO:0007669"/>
    <property type="project" value="InterPro"/>
</dbReference>
<gene>
    <name evidence="11" type="ORF">B0681_07965</name>
</gene>
<keyword evidence="7 8" id="KW-0472">Membrane</keyword>
<dbReference type="InterPro" id="IPR025662">
    <property type="entry name" value="Sigma_54_int_dom_ATP-bd_1"/>
</dbReference>
<evidence type="ECO:0000259" key="10">
    <source>
        <dbReference type="PROSITE" id="PS50929"/>
    </source>
</evidence>
<feature type="transmembrane region" description="Helical" evidence="8">
    <location>
        <begin position="54"/>
        <end position="77"/>
    </location>
</feature>
<dbReference type="Pfam" id="PF06472">
    <property type="entry name" value="ABC_membrane_2"/>
    <property type="match status" value="1"/>
</dbReference>
<feature type="transmembrane region" description="Helical" evidence="8">
    <location>
        <begin position="216"/>
        <end position="235"/>
    </location>
</feature>
<reference evidence="11 12" key="1">
    <citation type="submission" date="2017-02" db="EMBL/GenBank/DDBJ databases">
        <title>Draft genome sequence of Moraxella porci CCUG 54912T type strain.</title>
        <authorList>
            <person name="Salva-Serra F."/>
            <person name="Engstrom-Jakobsson H."/>
            <person name="Thorell K."/>
            <person name="Jaen-Luchoro D."/>
            <person name="Gonzales-Siles L."/>
            <person name="Karlsson R."/>
            <person name="Yazdan S."/>
            <person name="Boulund F."/>
            <person name="Johnning A."/>
            <person name="Engstrand L."/>
            <person name="Kristiansson E."/>
            <person name="Moore E."/>
        </authorList>
    </citation>
    <scope>NUCLEOTIDE SEQUENCE [LARGE SCALE GENOMIC DNA]</scope>
    <source>
        <strain evidence="11 12">CCUG 54912</strain>
    </source>
</reference>
<dbReference type="AlphaFoldDB" id="A0A1T0CNK1"/>
<dbReference type="PROSITE" id="PS00211">
    <property type="entry name" value="ABC_TRANSPORTER_1"/>
    <property type="match status" value="1"/>
</dbReference>
<evidence type="ECO:0000256" key="1">
    <source>
        <dbReference type="ARBA" id="ARBA00004651"/>
    </source>
</evidence>
<dbReference type="PROSITE" id="PS50893">
    <property type="entry name" value="ABC_TRANSPORTER_2"/>
    <property type="match status" value="1"/>
</dbReference>